<protein>
    <submittedName>
        <fullName evidence="1">N-formylglutamate amidohydrolase</fullName>
    </submittedName>
</protein>
<dbReference type="InterPro" id="IPR007709">
    <property type="entry name" value="N-FG_amidohydro"/>
</dbReference>
<name>A0ABV3PSG1_9HYPH</name>
<evidence type="ECO:0000313" key="1">
    <source>
        <dbReference type="EMBL" id="MEW9308575.1"/>
    </source>
</evidence>
<dbReference type="RefSeq" id="WP_367625582.1">
    <property type="nucleotide sequence ID" value="NZ_JBFNQD010000009.1"/>
</dbReference>
<gene>
    <name evidence="1" type="ORF">ABXS05_23680</name>
</gene>
<organism evidence="1 2">
    <name type="scientific">Labrys neptuniae</name>
    <dbReference type="NCBI Taxonomy" id="376174"/>
    <lineage>
        <taxon>Bacteria</taxon>
        <taxon>Pseudomonadati</taxon>
        <taxon>Pseudomonadota</taxon>
        <taxon>Alphaproteobacteria</taxon>
        <taxon>Hyphomicrobiales</taxon>
        <taxon>Xanthobacteraceae</taxon>
        <taxon>Labrys</taxon>
    </lineage>
</organism>
<evidence type="ECO:0000313" key="2">
    <source>
        <dbReference type="Proteomes" id="UP001555786"/>
    </source>
</evidence>
<dbReference type="Gene3D" id="3.40.630.40">
    <property type="entry name" value="Zn-dependent exopeptidases"/>
    <property type="match status" value="1"/>
</dbReference>
<dbReference type="Proteomes" id="UP001555786">
    <property type="component" value="Unassembled WGS sequence"/>
</dbReference>
<dbReference type="SUPFAM" id="SSF53187">
    <property type="entry name" value="Zn-dependent exopeptidases"/>
    <property type="match status" value="1"/>
</dbReference>
<proteinExistence type="predicted"/>
<comment type="caution">
    <text evidence="1">The sequence shown here is derived from an EMBL/GenBank/DDBJ whole genome shotgun (WGS) entry which is preliminary data.</text>
</comment>
<keyword evidence="2" id="KW-1185">Reference proteome</keyword>
<dbReference type="EMBL" id="JBFNQD010000009">
    <property type="protein sequence ID" value="MEW9308575.1"/>
    <property type="molecule type" value="Genomic_DNA"/>
</dbReference>
<sequence length="256" mass="27558">MPNSRMQHEPALDHADWPPALEIVNQAGHSPIVLICEHASNHMPAEYGGLGLGPVDLGRHIAWDVGAAEVTRYLARLLDAPAFLAGYSRLLIDLNRPLGAPSSIPLVSEATPIPGNHDLAPAERERREAVMFQPFHRGVAHFLDARQARGEGSVIVAIHSYTPIFHGKQRPWHAGVLFAQAASMGQKVIEALRSAAPGLLVEANVPYVIDGNDYAIPVHGDQRGHPAILIEIRNDLIATPDGAERWAGYLAGALSA</sequence>
<accession>A0ABV3PSG1</accession>
<dbReference type="Pfam" id="PF05013">
    <property type="entry name" value="FGase"/>
    <property type="match status" value="1"/>
</dbReference>
<dbReference type="InterPro" id="IPR011227">
    <property type="entry name" value="UCP029730"/>
</dbReference>
<dbReference type="PIRSF" id="PIRSF029730">
    <property type="entry name" value="UCP029730"/>
    <property type="match status" value="1"/>
</dbReference>
<reference evidence="1 2" key="1">
    <citation type="submission" date="2024-07" db="EMBL/GenBank/DDBJ databases">
        <title>Description of Labrys sedimenti sp. nov., isolated from a diclofenac-degrading enrichment culture.</title>
        <authorList>
            <person name="Tancsics A."/>
            <person name="Csepanyi A."/>
        </authorList>
    </citation>
    <scope>NUCLEOTIDE SEQUENCE [LARGE SCALE GENOMIC DNA]</scope>
    <source>
        <strain evidence="1 2">LMG 23578</strain>
    </source>
</reference>